<dbReference type="PROSITE" id="PS00491">
    <property type="entry name" value="PROLINE_PEPTIDASE"/>
    <property type="match status" value="1"/>
</dbReference>
<comment type="cofactor">
    <cofactor evidence="1">
        <name>Mn(2+)</name>
        <dbReference type="ChEBI" id="CHEBI:29035"/>
    </cofactor>
</comment>
<dbReference type="Proteomes" id="UP000070352">
    <property type="component" value="Unassembled WGS sequence"/>
</dbReference>
<dbReference type="InterPro" id="IPR050659">
    <property type="entry name" value="Peptidase_M24B"/>
</dbReference>
<keyword evidence="3" id="KW-0479">Metal-binding</keyword>
<dbReference type="GO" id="GO:0008235">
    <property type="term" value="F:metalloexopeptidase activity"/>
    <property type="evidence" value="ECO:0007669"/>
    <property type="project" value="UniProtKB-ARBA"/>
</dbReference>
<feature type="domain" description="Creatinase N-terminal" evidence="7">
    <location>
        <begin position="10"/>
        <end position="140"/>
    </location>
</feature>
<dbReference type="GO" id="GO:0046872">
    <property type="term" value="F:metal ion binding"/>
    <property type="evidence" value="ECO:0007669"/>
    <property type="project" value="UniProtKB-KW"/>
</dbReference>
<reference evidence="8 9" key="1">
    <citation type="submission" date="2016-02" db="EMBL/GenBank/DDBJ databases">
        <title>Draft Genome for Tepidibacillus decaturensis nov. sp. Strain Z9, an Anaerobic, Moderately Thermophilic and Heterotrophic Bacterium from Deep Subsurface of the Illinois Basin, USA.</title>
        <authorList>
            <person name="Dong Y."/>
            <person name="Chang J.Y."/>
            <person name="Sanford R."/>
            <person name="Fouke B.W."/>
        </authorList>
    </citation>
    <scope>NUCLEOTIDE SEQUENCE [LARGE SCALE GENOMIC DNA]</scope>
    <source>
        <strain evidence="8 9">Z9</strain>
    </source>
</reference>
<evidence type="ECO:0000313" key="9">
    <source>
        <dbReference type="Proteomes" id="UP000070352"/>
    </source>
</evidence>
<dbReference type="RefSeq" id="WP_068724939.1">
    <property type="nucleotide sequence ID" value="NZ_LSKU01000001.1"/>
</dbReference>
<dbReference type="CDD" id="cd01092">
    <property type="entry name" value="APP-like"/>
    <property type="match status" value="1"/>
</dbReference>
<dbReference type="GO" id="GO:0004177">
    <property type="term" value="F:aminopeptidase activity"/>
    <property type="evidence" value="ECO:0007669"/>
    <property type="project" value="UniProtKB-ARBA"/>
</dbReference>
<evidence type="ECO:0000259" key="7">
    <source>
        <dbReference type="Pfam" id="PF01321"/>
    </source>
</evidence>
<evidence type="ECO:0000256" key="5">
    <source>
        <dbReference type="ARBA" id="ARBA00023211"/>
    </source>
</evidence>
<dbReference type="Gene3D" id="3.90.230.10">
    <property type="entry name" value="Creatinase/methionine aminopeptidase superfamily"/>
    <property type="match status" value="1"/>
</dbReference>
<protein>
    <recommendedName>
        <fullName evidence="10">Metallopeptidase</fullName>
    </recommendedName>
</protein>
<feature type="domain" description="Peptidase M24" evidence="6">
    <location>
        <begin position="151"/>
        <end position="352"/>
    </location>
</feature>
<dbReference type="EMBL" id="LSKU01000001">
    <property type="protein sequence ID" value="KXG43885.1"/>
    <property type="molecule type" value="Genomic_DNA"/>
</dbReference>
<dbReference type="InterPro" id="IPR001131">
    <property type="entry name" value="Peptidase_M24B_aminopep-P_CS"/>
</dbReference>
<proteinExistence type="inferred from homology"/>
<keyword evidence="5" id="KW-0464">Manganese</keyword>
<evidence type="ECO:0000256" key="3">
    <source>
        <dbReference type="ARBA" id="ARBA00022723"/>
    </source>
</evidence>
<dbReference type="PANTHER" id="PTHR46112:SF10">
    <property type="entry name" value="DIPEPTIDASE YKVY-RELATED"/>
    <property type="match status" value="1"/>
</dbReference>
<dbReference type="InterPro" id="IPR000587">
    <property type="entry name" value="Creatinase_N"/>
</dbReference>
<dbReference type="InterPro" id="IPR036005">
    <property type="entry name" value="Creatinase/aminopeptidase-like"/>
</dbReference>
<evidence type="ECO:0000313" key="8">
    <source>
        <dbReference type="EMBL" id="KXG43885.1"/>
    </source>
</evidence>
<evidence type="ECO:0000256" key="2">
    <source>
        <dbReference type="ARBA" id="ARBA00008766"/>
    </source>
</evidence>
<dbReference type="STRING" id="1413211.U473_07605"/>
<keyword evidence="9" id="KW-1185">Reference proteome</keyword>
<dbReference type="InterPro" id="IPR029149">
    <property type="entry name" value="Creatin/AminoP/Spt16_N"/>
</dbReference>
<dbReference type="SUPFAM" id="SSF55920">
    <property type="entry name" value="Creatinase/aminopeptidase"/>
    <property type="match status" value="1"/>
</dbReference>
<accession>A0A135L4E6</accession>
<comment type="caution">
    <text evidence="8">The sequence shown here is derived from an EMBL/GenBank/DDBJ whole genome shotgun (WGS) entry which is preliminary data.</text>
</comment>
<evidence type="ECO:0000256" key="4">
    <source>
        <dbReference type="ARBA" id="ARBA00022801"/>
    </source>
</evidence>
<dbReference type="InterPro" id="IPR000994">
    <property type="entry name" value="Pept_M24"/>
</dbReference>
<dbReference type="Pfam" id="PF01321">
    <property type="entry name" value="Creatinase_N"/>
    <property type="match status" value="1"/>
</dbReference>
<dbReference type="Pfam" id="PF00557">
    <property type="entry name" value="Peptidase_M24"/>
    <property type="match status" value="1"/>
</dbReference>
<dbReference type="PANTHER" id="PTHR46112">
    <property type="entry name" value="AMINOPEPTIDASE"/>
    <property type="match status" value="1"/>
</dbReference>
<gene>
    <name evidence="8" type="ORF">U473_07605</name>
</gene>
<dbReference type="OrthoDB" id="9806388at2"/>
<evidence type="ECO:0008006" key="10">
    <source>
        <dbReference type="Google" id="ProtNLM"/>
    </source>
</evidence>
<dbReference type="AlphaFoldDB" id="A0A135L4E6"/>
<dbReference type="Gene3D" id="3.40.350.10">
    <property type="entry name" value="Creatinase/prolidase N-terminal domain"/>
    <property type="match status" value="1"/>
</dbReference>
<sequence length="368" mass="41973">MSQSQVYENRLNRFYQWMDKNDLSVALISSPTNVYYLTGFYSNPHERFMGLFLISGQEPILITPELDKEEANRKTSLNNIFGYADHEGPVQLIKKYILFKQDQPFGFEEGYVSFKKALWLKEILQFQQSVDIEKGLMGLRITKDELELNSLKEAAYWADKAIEFGIEAIQVGKSELEIIAEIEYRLKKEGIEKMSFDTMVLTGEKSALPHGKPGQERIKNGDFVLFDLGVVFNGYCSDISRTVAVGQISEKQKEMYHIVKQAQQLAIDVVKPDLAIKEVDLAARRKITEMGFGPYFIHRIGHGLGLDIHELPSMHEKNEELLKEGMVFTIEPGIYVAELGGVRIEDDIYVTKEGPLVLTSFTKELIQL</sequence>
<name>A0A135L4E6_9BACI</name>
<dbReference type="InterPro" id="IPR001714">
    <property type="entry name" value="Pept_M24_MAP"/>
</dbReference>
<comment type="similarity">
    <text evidence="2">Belongs to the peptidase M24B family.</text>
</comment>
<keyword evidence="4" id="KW-0378">Hydrolase</keyword>
<evidence type="ECO:0000256" key="1">
    <source>
        <dbReference type="ARBA" id="ARBA00001936"/>
    </source>
</evidence>
<dbReference type="PRINTS" id="PR00599">
    <property type="entry name" value="MAPEPTIDASE"/>
</dbReference>
<dbReference type="FunFam" id="3.90.230.10:FF:000014">
    <property type="entry name" value="Aminopeptidase P family protein"/>
    <property type="match status" value="1"/>
</dbReference>
<dbReference type="SUPFAM" id="SSF53092">
    <property type="entry name" value="Creatinase/prolidase N-terminal domain"/>
    <property type="match status" value="1"/>
</dbReference>
<organism evidence="8 9">
    <name type="scientific">Tepidibacillus decaturensis</name>
    <dbReference type="NCBI Taxonomy" id="1413211"/>
    <lineage>
        <taxon>Bacteria</taxon>
        <taxon>Bacillati</taxon>
        <taxon>Bacillota</taxon>
        <taxon>Bacilli</taxon>
        <taxon>Bacillales</taxon>
        <taxon>Bacillaceae</taxon>
        <taxon>Tepidibacillus</taxon>
    </lineage>
</organism>
<evidence type="ECO:0000259" key="6">
    <source>
        <dbReference type="Pfam" id="PF00557"/>
    </source>
</evidence>